<reference evidence="2" key="1">
    <citation type="submission" date="2022-03" db="EMBL/GenBank/DDBJ databases">
        <title>A functionally conserved STORR gene fusion in Papaver species that diverged 16.8 million years ago.</title>
        <authorList>
            <person name="Catania T."/>
        </authorList>
    </citation>
    <scope>NUCLEOTIDE SEQUENCE</scope>
    <source>
        <strain evidence="2">S-191538</strain>
    </source>
</reference>
<keyword evidence="1" id="KW-0732">Signal</keyword>
<protein>
    <submittedName>
        <fullName evidence="2">Uncharacterized protein</fullName>
    </submittedName>
</protein>
<dbReference type="EMBL" id="JAJJMA010186967">
    <property type="protein sequence ID" value="MCL7038112.1"/>
    <property type="molecule type" value="Genomic_DNA"/>
</dbReference>
<dbReference type="AlphaFoldDB" id="A0AA41SK00"/>
<sequence length="103" mass="11066">MSNFSNQQSMSNFTTIRLVLALFLCLLLQGGSSYLVEAASGRINGREVVAIEVIGHGCPTIVGGRCINDHTCSIRCRSQKYSGGICLPNDIDKKPLGICCCLN</sequence>
<comment type="caution">
    <text evidence="2">The sequence shown here is derived from an EMBL/GenBank/DDBJ whole genome shotgun (WGS) entry which is preliminary data.</text>
</comment>
<name>A0AA41SK00_PAPNU</name>
<dbReference type="Proteomes" id="UP001177140">
    <property type="component" value="Unassembled WGS sequence"/>
</dbReference>
<keyword evidence="3" id="KW-1185">Reference proteome</keyword>
<evidence type="ECO:0000313" key="2">
    <source>
        <dbReference type="EMBL" id="MCL7038112.1"/>
    </source>
</evidence>
<evidence type="ECO:0000313" key="3">
    <source>
        <dbReference type="Proteomes" id="UP001177140"/>
    </source>
</evidence>
<accession>A0AA41SK00</accession>
<proteinExistence type="predicted"/>
<organism evidence="2 3">
    <name type="scientific">Papaver nudicaule</name>
    <name type="common">Iceland poppy</name>
    <dbReference type="NCBI Taxonomy" id="74823"/>
    <lineage>
        <taxon>Eukaryota</taxon>
        <taxon>Viridiplantae</taxon>
        <taxon>Streptophyta</taxon>
        <taxon>Embryophyta</taxon>
        <taxon>Tracheophyta</taxon>
        <taxon>Spermatophyta</taxon>
        <taxon>Magnoliopsida</taxon>
        <taxon>Ranunculales</taxon>
        <taxon>Papaveraceae</taxon>
        <taxon>Papaveroideae</taxon>
        <taxon>Papaver</taxon>
    </lineage>
</organism>
<evidence type="ECO:0000256" key="1">
    <source>
        <dbReference type="SAM" id="SignalP"/>
    </source>
</evidence>
<feature type="signal peptide" evidence="1">
    <location>
        <begin position="1"/>
        <end position="33"/>
    </location>
</feature>
<gene>
    <name evidence="2" type="ORF">MKW94_022817</name>
</gene>
<feature type="chain" id="PRO_5041364595" evidence="1">
    <location>
        <begin position="34"/>
        <end position="103"/>
    </location>
</feature>